<dbReference type="CDD" id="cd04496">
    <property type="entry name" value="SSB_OBF"/>
    <property type="match status" value="1"/>
</dbReference>
<feature type="compositionally biased region" description="Low complexity" evidence="4">
    <location>
        <begin position="137"/>
        <end position="147"/>
    </location>
</feature>
<evidence type="ECO:0000256" key="4">
    <source>
        <dbReference type="SAM" id="MobiDB-lite"/>
    </source>
</evidence>
<dbReference type="InterPro" id="IPR000424">
    <property type="entry name" value="Primosome_PriB/ssb"/>
</dbReference>
<evidence type="ECO:0000256" key="2">
    <source>
        <dbReference type="PROSITE-ProRule" id="PRU00252"/>
    </source>
</evidence>
<dbReference type="Proteomes" id="UP000317998">
    <property type="component" value="Unassembled WGS sequence"/>
</dbReference>
<name>A0A542YHY1_9MICO</name>
<dbReference type="InterPro" id="IPR011344">
    <property type="entry name" value="ssDNA-bd"/>
</dbReference>
<organism evidence="5 6">
    <name type="scientific">Homoserinimonas aerilata</name>
    <dbReference type="NCBI Taxonomy" id="1162970"/>
    <lineage>
        <taxon>Bacteria</taxon>
        <taxon>Bacillati</taxon>
        <taxon>Actinomycetota</taxon>
        <taxon>Actinomycetes</taxon>
        <taxon>Micrococcales</taxon>
        <taxon>Microbacteriaceae</taxon>
        <taxon>Homoserinimonas</taxon>
    </lineage>
</organism>
<protein>
    <recommendedName>
        <fullName evidence="3">Single-stranded DNA-binding protein</fullName>
    </recommendedName>
</protein>
<evidence type="ECO:0000313" key="6">
    <source>
        <dbReference type="Proteomes" id="UP000317998"/>
    </source>
</evidence>
<feature type="compositionally biased region" description="Polar residues" evidence="4">
    <location>
        <begin position="152"/>
        <end position="161"/>
    </location>
</feature>
<sequence>MTDTITLTGLVATDPKHLTTGEGLSITSFRLASTQRRYDRSKQSWVDGDTNWYTVTAFRRLATNVSVSLVKGQRVLISGRMRVREWADGQRKGISVEVEAESIGHDLLWGTSSFTRSIAASRESDAEATQSQGGSGSDADSGGWAVSEVADASQQSHTTDASEAPTAPERADAELADVPF</sequence>
<dbReference type="PANTHER" id="PTHR10302">
    <property type="entry name" value="SINGLE-STRANDED DNA-BINDING PROTEIN"/>
    <property type="match status" value="1"/>
</dbReference>
<keyword evidence="6" id="KW-1185">Reference proteome</keyword>
<gene>
    <name evidence="5" type="ORF">FB562_0774</name>
</gene>
<dbReference type="OrthoDB" id="4427276at2"/>
<dbReference type="EMBL" id="VFOM01000001">
    <property type="protein sequence ID" value="TQL47706.1"/>
    <property type="molecule type" value="Genomic_DNA"/>
</dbReference>
<dbReference type="PROSITE" id="PS50935">
    <property type="entry name" value="SSB"/>
    <property type="match status" value="1"/>
</dbReference>
<dbReference type="InterPro" id="IPR012340">
    <property type="entry name" value="NA-bd_OB-fold"/>
</dbReference>
<comment type="caution">
    <text evidence="5">The sequence shown here is derived from an EMBL/GenBank/DDBJ whole genome shotgun (WGS) entry which is preliminary data.</text>
</comment>
<dbReference type="NCBIfam" id="TIGR00621">
    <property type="entry name" value="ssb"/>
    <property type="match status" value="1"/>
</dbReference>
<feature type="region of interest" description="Disordered" evidence="4">
    <location>
        <begin position="120"/>
        <end position="180"/>
    </location>
</feature>
<accession>A0A542YHY1</accession>
<dbReference type="GO" id="GO:0009295">
    <property type="term" value="C:nucleoid"/>
    <property type="evidence" value="ECO:0007669"/>
    <property type="project" value="TreeGrafter"/>
</dbReference>
<proteinExistence type="predicted"/>
<dbReference type="Pfam" id="PF00436">
    <property type="entry name" value="SSB"/>
    <property type="match status" value="1"/>
</dbReference>
<dbReference type="GO" id="GO:0003697">
    <property type="term" value="F:single-stranded DNA binding"/>
    <property type="evidence" value="ECO:0007669"/>
    <property type="project" value="InterPro"/>
</dbReference>
<dbReference type="AlphaFoldDB" id="A0A542YHY1"/>
<evidence type="ECO:0000256" key="1">
    <source>
        <dbReference type="ARBA" id="ARBA00023125"/>
    </source>
</evidence>
<reference evidence="5 6" key="1">
    <citation type="submission" date="2019-06" db="EMBL/GenBank/DDBJ databases">
        <title>Sequencing the genomes of 1000 actinobacteria strains.</title>
        <authorList>
            <person name="Klenk H.-P."/>
        </authorList>
    </citation>
    <scope>NUCLEOTIDE SEQUENCE [LARGE SCALE GENOMIC DNA]</scope>
    <source>
        <strain evidence="5 6">DSM 26477</strain>
    </source>
</reference>
<dbReference type="GO" id="GO:0006260">
    <property type="term" value="P:DNA replication"/>
    <property type="evidence" value="ECO:0007669"/>
    <property type="project" value="InterPro"/>
</dbReference>
<dbReference type="SUPFAM" id="SSF50249">
    <property type="entry name" value="Nucleic acid-binding proteins"/>
    <property type="match status" value="1"/>
</dbReference>
<keyword evidence="1 2" id="KW-0238">DNA-binding</keyword>
<dbReference type="PANTHER" id="PTHR10302:SF27">
    <property type="entry name" value="SINGLE-STRANDED DNA-BINDING PROTEIN"/>
    <property type="match status" value="1"/>
</dbReference>
<dbReference type="Gene3D" id="2.40.50.140">
    <property type="entry name" value="Nucleic acid-binding proteins"/>
    <property type="match status" value="1"/>
</dbReference>
<evidence type="ECO:0000313" key="5">
    <source>
        <dbReference type="EMBL" id="TQL47706.1"/>
    </source>
</evidence>
<dbReference type="RefSeq" id="WP_141879927.1">
    <property type="nucleotide sequence ID" value="NZ_VFOM01000001.1"/>
</dbReference>
<evidence type="ECO:0000256" key="3">
    <source>
        <dbReference type="RuleBase" id="RU000524"/>
    </source>
</evidence>